<keyword evidence="6 7" id="KW-0472">Membrane</keyword>
<evidence type="ECO:0000256" key="5">
    <source>
        <dbReference type="ARBA" id="ARBA00022989"/>
    </source>
</evidence>
<comment type="caution">
    <text evidence="8">The sequence shown here is derived from an EMBL/GenBank/DDBJ whole genome shotgun (WGS) entry which is preliminary data.</text>
</comment>
<evidence type="ECO:0000256" key="2">
    <source>
        <dbReference type="ARBA" id="ARBA00005376"/>
    </source>
</evidence>
<accession>A0A5J4Z1Y5</accession>
<name>A0A5J4Z1Y5_PORPP</name>
<dbReference type="InterPro" id="IPR008568">
    <property type="entry name" value="EMC3"/>
</dbReference>
<dbReference type="GO" id="GO:0034975">
    <property type="term" value="P:protein folding in endoplasmic reticulum"/>
    <property type="evidence" value="ECO:0007669"/>
    <property type="project" value="TreeGrafter"/>
</dbReference>
<keyword evidence="5 7" id="KW-1133">Transmembrane helix</keyword>
<keyword evidence="4 7" id="KW-0812">Transmembrane</keyword>
<dbReference type="AlphaFoldDB" id="A0A5J4Z1Y5"/>
<dbReference type="GO" id="GO:0072546">
    <property type="term" value="C:EMC complex"/>
    <property type="evidence" value="ECO:0007669"/>
    <property type="project" value="TreeGrafter"/>
</dbReference>
<gene>
    <name evidence="8" type="ORF">FVE85_5231</name>
</gene>
<evidence type="ECO:0000256" key="3">
    <source>
        <dbReference type="ARBA" id="ARBA00020822"/>
    </source>
</evidence>
<evidence type="ECO:0000256" key="7">
    <source>
        <dbReference type="SAM" id="Phobius"/>
    </source>
</evidence>
<evidence type="ECO:0000313" key="9">
    <source>
        <dbReference type="Proteomes" id="UP000324585"/>
    </source>
</evidence>
<keyword evidence="9" id="KW-1185">Reference proteome</keyword>
<proteinExistence type="inferred from homology"/>
<feature type="transmembrane region" description="Helical" evidence="7">
    <location>
        <begin position="12"/>
        <end position="35"/>
    </location>
</feature>
<dbReference type="SMART" id="SM01415">
    <property type="entry name" value="DUF106"/>
    <property type="match status" value="1"/>
</dbReference>
<feature type="transmembrane region" description="Helical" evidence="7">
    <location>
        <begin position="171"/>
        <end position="192"/>
    </location>
</feature>
<dbReference type="PANTHER" id="PTHR13116">
    <property type="entry name" value="ER MEMBRANE PROTEIN COMPLEX SUBUNIT 3"/>
    <property type="match status" value="1"/>
</dbReference>
<comment type="similarity">
    <text evidence="2">Belongs to the EMC3 family.</text>
</comment>
<dbReference type="PANTHER" id="PTHR13116:SF5">
    <property type="entry name" value="ER MEMBRANE PROTEIN COMPLEX SUBUNIT 3"/>
    <property type="match status" value="1"/>
</dbReference>
<evidence type="ECO:0000256" key="1">
    <source>
        <dbReference type="ARBA" id="ARBA00004141"/>
    </source>
</evidence>
<reference evidence="9" key="1">
    <citation type="journal article" date="2019" name="Nat. Commun.">
        <title>Expansion of phycobilisome linker gene families in mesophilic red algae.</title>
        <authorList>
            <person name="Lee J."/>
            <person name="Kim D."/>
            <person name="Bhattacharya D."/>
            <person name="Yoon H.S."/>
        </authorList>
    </citation>
    <scope>NUCLEOTIDE SEQUENCE [LARGE SCALE GENOMIC DNA]</scope>
    <source>
        <strain evidence="9">CCMP 1328</strain>
    </source>
</reference>
<sequence length="402" mass="44998">MEMASMGSNDLVLDPAIAVWVLLPISVVTFLVMVIRHHLSVCLFKLPRVYYYRAKLVAHMQYFRALKFYGGLIPTEQFAMRRAFFIDPQDQRGYFFREVQTVSIASSFANPDALSGKVREMLAGSLPSMALGAWVRFFFGGFAVIKLPFPLSEAFRGMLQMGIEMTGRDLAVNYVSALSWYVLSLFGSSVLFRLLMFNSEAITDDSAEWYENIARSLSDQLSDSQELAIEKEIVAEREEFKFRSHTFQVPASEQFLLGLNPDSILGTDNNGLMITRGQQDWRSPRAQEPSSESPFYARNVNRAFQALQSNRVKMSDICGVEDEQEARAAAPFPPRILHVGAERAQASCLAACLLKAKNPALFEVQEKSAGRCRAQRCRAQVSVAAQSTETANLEGRAFSVID</sequence>
<dbReference type="Pfam" id="PF01956">
    <property type="entry name" value="EMC3_TMCO1"/>
    <property type="match status" value="1"/>
</dbReference>
<protein>
    <recommendedName>
        <fullName evidence="3">ER membrane protein complex subunit 3</fullName>
    </recommendedName>
</protein>
<comment type="subcellular location">
    <subcellularLocation>
        <location evidence="1">Membrane</location>
        <topology evidence="1">Multi-pass membrane protein</topology>
    </subcellularLocation>
</comment>
<dbReference type="OrthoDB" id="6745403at2759"/>
<dbReference type="EMBL" id="VRMN01000001">
    <property type="protein sequence ID" value="KAA8497646.1"/>
    <property type="molecule type" value="Genomic_DNA"/>
</dbReference>
<evidence type="ECO:0000256" key="4">
    <source>
        <dbReference type="ARBA" id="ARBA00022692"/>
    </source>
</evidence>
<evidence type="ECO:0000256" key="6">
    <source>
        <dbReference type="ARBA" id="ARBA00023136"/>
    </source>
</evidence>
<organism evidence="8 9">
    <name type="scientific">Porphyridium purpureum</name>
    <name type="common">Red alga</name>
    <name type="synonym">Porphyridium cruentum</name>
    <dbReference type="NCBI Taxonomy" id="35688"/>
    <lineage>
        <taxon>Eukaryota</taxon>
        <taxon>Rhodophyta</taxon>
        <taxon>Bangiophyceae</taxon>
        <taxon>Porphyridiales</taxon>
        <taxon>Porphyridiaceae</taxon>
        <taxon>Porphyridium</taxon>
    </lineage>
</organism>
<dbReference type="Proteomes" id="UP000324585">
    <property type="component" value="Unassembled WGS sequence"/>
</dbReference>
<dbReference type="InterPro" id="IPR002809">
    <property type="entry name" value="EMC3/TMCO1"/>
</dbReference>
<evidence type="ECO:0000313" key="8">
    <source>
        <dbReference type="EMBL" id="KAA8497646.1"/>
    </source>
</evidence>